<dbReference type="EMBL" id="BORT01000002">
    <property type="protein sequence ID" value="GIO45879.1"/>
    <property type="molecule type" value="Genomic_DNA"/>
</dbReference>
<feature type="domain" description="SLH" evidence="1">
    <location>
        <begin position="111"/>
        <end position="170"/>
    </location>
</feature>
<dbReference type="RefSeq" id="WP_212977000.1">
    <property type="nucleotide sequence ID" value="NZ_AP025343.1"/>
</dbReference>
<evidence type="ECO:0000313" key="3">
    <source>
        <dbReference type="Proteomes" id="UP000682811"/>
    </source>
</evidence>
<proteinExistence type="predicted"/>
<dbReference type="InterPro" id="IPR001119">
    <property type="entry name" value="SLH_dom"/>
</dbReference>
<sequence>MKKVILSTLTVVTLVAGSLSLVQPKAEASFVDGGKDMVNTKTTTSNTIQKFKDVPATHWAASAIAAAVQDGYLKGYTDGSFKPSAPITKAEMATILGRLTNQPVASGNTANFTDIPAWAQDGVKAAVEKGFIDPSKYSGKLDANTALTRGEMATWLAQGLAAVNPDYKAALSEVTNTVIPAKEYFTGGIQTEQKNAVAVTMGTGLMSVDSDKTFGVNRTTTRAEVATLIARYTAVAKKQPSDFQGLQELRAVGLTGTNLKVIAPSYEMLPIDKLPTGYDASKLTDDFSKIRNKELVTVTNYATIKVKNWIIVNPYVKGDSRSIYYPVFVDEGDTLLHGAFFSFAEFDLTSKSSSLSDVQAGSLISSPSINALSSPRSKAFREYSLPHTNDITKARGVFTVSNPHYWGQGLLHFDQSLIPYVELKTKDGFEFWVRPKK</sequence>
<dbReference type="PANTHER" id="PTHR43308">
    <property type="entry name" value="OUTER MEMBRANE PROTEIN ALPHA-RELATED"/>
    <property type="match status" value="1"/>
</dbReference>
<gene>
    <name evidence="2" type="ORF">J34TS1_06440</name>
</gene>
<dbReference type="PANTHER" id="PTHR43308:SF5">
    <property type="entry name" value="S-LAYER PROTEIN _ PEPTIDOGLYCAN ENDO-BETA-N-ACETYLGLUCOSAMINIDASE"/>
    <property type="match status" value="1"/>
</dbReference>
<accession>A0A920CQC6</accession>
<feature type="domain" description="SLH" evidence="1">
    <location>
        <begin position="180"/>
        <end position="243"/>
    </location>
</feature>
<reference evidence="2 3" key="1">
    <citation type="submission" date="2021-03" db="EMBL/GenBank/DDBJ databases">
        <title>Antimicrobial resistance genes in bacteria isolated from Japanese honey, and their potential for conferring macrolide and lincosamide resistance in the American foulbrood pathogen Paenibacillus larvae.</title>
        <authorList>
            <person name="Okamoto M."/>
            <person name="Kumagai M."/>
            <person name="Kanamori H."/>
            <person name="Takamatsu D."/>
        </authorList>
    </citation>
    <scope>NUCLEOTIDE SEQUENCE [LARGE SCALE GENOMIC DNA]</scope>
    <source>
        <strain evidence="2 3">J34TS1</strain>
    </source>
</reference>
<comment type="caution">
    <text evidence="2">The sequence shown here is derived from an EMBL/GenBank/DDBJ whole genome shotgun (WGS) entry which is preliminary data.</text>
</comment>
<dbReference type="Pfam" id="PF00395">
    <property type="entry name" value="SLH"/>
    <property type="match status" value="3"/>
</dbReference>
<dbReference type="AlphaFoldDB" id="A0A920CQC6"/>
<name>A0A920CQC6_9BACL</name>
<evidence type="ECO:0000313" key="2">
    <source>
        <dbReference type="EMBL" id="GIO45879.1"/>
    </source>
</evidence>
<feature type="domain" description="SLH" evidence="1">
    <location>
        <begin position="47"/>
        <end position="110"/>
    </location>
</feature>
<dbReference type="PROSITE" id="PS51272">
    <property type="entry name" value="SLH"/>
    <property type="match status" value="3"/>
</dbReference>
<dbReference type="InterPro" id="IPR051465">
    <property type="entry name" value="Cell_Envelope_Struct_Comp"/>
</dbReference>
<dbReference type="Proteomes" id="UP000682811">
    <property type="component" value="Unassembled WGS sequence"/>
</dbReference>
<protein>
    <recommendedName>
        <fullName evidence="1">SLH domain-containing protein</fullName>
    </recommendedName>
</protein>
<organism evidence="2 3">
    <name type="scientific">Paenibacillus azoreducens</name>
    <dbReference type="NCBI Taxonomy" id="116718"/>
    <lineage>
        <taxon>Bacteria</taxon>
        <taxon>Bacillati</taxon>
        <taxon>Bacillota</taxon>
        <taxon>Bacilli</taxon>
        <taxon>Bacillales</taxon>
        <taxon>Paenibacillaceae</taxon>
        <taxon>Paenibacillus</taxon>
    </lineage>
</organism>
<keyword evidence="3" id="KW-1185">Reference proteome</keyword>
<evidence type="ECO:0000259" key="1">
    <source>
        <dbReference type="PROSITE" id="PS51272"/>
    </source>
</evidence>